<keyword evidence="5 17" id="KW-0808">Transferase</keyword>
<evidence type="ECO:0000259" key="14">
    <source>
        <dbReference type="PROSITE" id="PS50926"/>
    </source>
</evidence>
<evidence type="ECO:0000256" key="3">
    <source>
        <dbReference type="ARBA" id="ARBA00022485"/>
    </source>
</evidence>
<evidence type="ECO:0000256" key="6">
    <source>
        <dbReference type="ARBA" id="ARBA00022691"/>
    </source>
</evidence>
<evidence type="ECO:0000256" key="5">
    <source>
        <dbReference type="ARBA" id="ARBA00022679"/>
    </source>
</evidence>
<dbReference type="Gene3D" id="3.40.50.12160">
    <property type="entry name" value="Methylthiotransferase, N-terminal domain"/>
    <property type="match status" value="1"/>
</dbReference>
<dbReference type="PROSITE" id="PS51918">
    <property type="entry name" value="RADICAL_SAM"/>
    <property type="match status" value="1"/>
</dbReference>
<keyword evidence="3" id="KW-0004">4Fe-4S</keyword>
<dbReference type="InterPro" id="IPR006638">
    <property type="entry name" value="Elp3/MiaA/NifB-like_rSAM"/>
</dbReference>
<evidence type="ECO:0000313" key="17">
    <source>
        <dbReference type="EMBL" id="PKQ60337.1"/>
    </source>
</evidence>
<dbReference type="FunFam" id="3.40.50.12160:FF:000003">
    <property type="entry name" value="CDK5 regulatory subunit-associated protein 1"/>
    <property type="match status" value="1"/>
</dbReference>
<dbReference type="Gene3D" id="3.80.30.20">
    <property type="entry name" value="tm_1862 like domain"/>
    <property type="match status" value="1"/>
</dbReference>
<keyword evidence="6" id="KW-0949">S-adenosyl-L-methionine</keyword>
<dbReference type="GO" id="GO:0005829">
    <property type="term" value="C:cytosol"/>
    <property type="evidence" value="ECO:0007669"/>
    <property type="project" value="TreeGrafter"/>
</dbReference>
<dbReference type="Pfam" id="PF00919">
    <property type="entry name" value="UPF0004"/>
    <property type="match status" value="1"/>
</dbReference>
<dbReference type="RefSeq" id="WP_101263473.1">
    <property type="nucleotide sequence ID" value="NZ_MVDD01000028.1"/>
</dbReference>
<evidence type="ECO:0000259" key="16">
    <source>
        <dbReference type="PROSITE" id="PS51918"/>
    </source>
</evidence>
<evidence type="ECO:0000256" key="12">
    <source>
        <dbReference type="ARBA" id="ARBA00080698"/>
    </source>
</evidence>
<evidence type="ECO:0000256" key="4">
    <source>
        <dbReference type="ARBA" id="ARBA00022490"/>
    </source>
</evidence>
<dbReference type="EMBL" id="MVDD01000028">
    <property type="protein sequence ID" value="PKQ60337.1"/>
    <property type="molecule type" value="Genomic_DNA"/>
</dbReference>
<dbReference type="Pfam" id="PF01938">
    <property type="entry name" value="TRAM"/>
    <property type="match status" value="1"/>
</dbReference>
<dbReference type="GO" id="GO:0035597">
    <property type="term" value="F:tRNA-2-methylthio-N(6)-dimethylallyladenosine(37) synthase activity"/>
    <property type="evidence" value="ECO:0007669"/>
    <property type="project" value="UniProtKB-EC"/>
</dbReference>
<dbReference type="PANTHER" id="PTHR43020">
    <property type="entry name" value="CDK5 REGULATORY SUBUNIT-ASSOCIATED PROTEIN 1"/>
    <property type="match status" value="1"/>
</dbReference>
<dbReference type="FunFam" id="3.80.30.20:FF:000001">
    <property type="entry name" value="tRNA-2-methylthio-N(6)-dimethylallyladenosine synthase 2"/>
    <property type="match status" value="1"/>
</dbReference>
<dbReference type="InterPro" id="IPR023404">
    <property type="entry name" value="rSAM_horseshoe"/>
</dbReference>
<keyword evidence="9" id="KW-0411">Iron-sulfur</keyword>
<accession>A0A2N3HQM1</accession>
<dbReference type="PROSITE" id="PS50926">
    <property type="entry name" value="TRAM"/>
    <property type="match status" value="1"/>
</dbReference>
<feature type="domain" description="TRAM" evidence="14">
    <location>
        <begin position="378"/>
        <end position="441"/>
    </location>
</feature>
<evidence type="ECO:0000256" key="11">
    <source>
        <dbReference type="ARBA" id="ARBA00068570"/>
    </source>
</evidence>
<dbReference type="InterPro" id="IPR058240">
    <property type="entry name" value="rSAM_sf"/>
</dbReference>
<dbReference type="GO" id="GO:0051539">
    <property type="term" value="F:4 iron, 4 sulfur cluster binding"/>
    <property type="evidence" value="ECO:0007669"/>
    <property type="project" value="UniProtKB-KW"/>
</dbReference>
<gene>
    <name evidence="17" type="ORF">BZG02_19700</name>
</gene>
<name>A0A2N3HQM1_9BACT</name>
<protein>
    <recommendedName>
        <fullName evidence="11">tRNA-2-methylthio-N(6)-dimethylallyladenosine synthase</fullName>
        <ecNumber evidence="10">2.8.4.3</ecNumber>
    </recommendedName>
    <alternativeName>
        <fullName evidence="13">(Dimethylallyl)adenosine tRNA methylthiotransferase MiaB</fullName>
    </alternativeName>
    <alternativeName>
        <fullName evidence="12">tRNA-i(6)A37 methylthiotransferase</fullName>
    </alternativeName>
</protein>
<dbReference type="SMART" id="SM00729">
    <property type="entry name" value="Elp3"/>
    <property type="match status" value="1"/>
</dbReference>
<keyword evidence="4" id="KW-0963">Cytoplasm</keyword>
<dbReference type="PROSITE" id="PS51449">
    <property type="entry name" value="MTTASE_N"/>
    <property type="match status" value="1"/>
</dbReference>
<dbReference type="SFLD" id="SFLDS00029">
    <property type="entry name" value="Radical_SAM"/>
    <property type="match status" value="1"/>
</dbReference>
<dbReference type="InterPro" id="IPR007197">
    <property type="entry name" value="rSAM"/>
</dbReference>
<dbReference type="SFLD" id="SFLDG01082">
    <property type="entry name" value="B12-binding_domain_containing"/>
    <property type="match status" value="1"/>
</dbReference>
<dbReference type="PROSITE" id="PS01278">
    <property type="entry name" value="MTTASE_RADICAL"/>
    <property type="match status" value="1"/>
</dbReference>
<evidence type="ECO:0000256" key="9">
    <source>
        <dbReference type="ARBA" id="ARBA00023014"/>
    </source>
</evidence>
<keyword evidence="8" id="KW-0408">Iron</keyword>
<dbReference type="InterPro" id="IPR013848">
    <property type="entry name" value="Methylthiotransferase_N"/>
</dbReference>
<comment type="caution">
    <text evidence="17">The sequence shown here is derived from an EMBL/GenBank/DDBJ whole genome shotgun (WGS) entry which is preliminary data.</text>
</comment>
<dbReference type="InterPro" id="IPR020612">
    <property type="entry name" value="Methylthiotransferase_CS"/>
</dbReference>
<dbReference type="InterPro" id="IPR005839">
    <property type="entry name" value="Methylthiotransferase"/>
</dbReference>
<feature type="domain" description="MTTase N-terminal" evidence="15">
    <location>
        <begin position="1"/>
        <end position="113"/>
    </location>
</feature>
<evidence type="ECO:0000256" key="7">
    <source>
        <dbReference type="ARBA" id="ARBA00022723"/>
    </source>
</evidence>
<evidence type="ECO:0000256" key="1">
    <source>
        <dbReference type="ARBA" id="ARBA00001966"/>
    </source>
</evidence>
<dbReference type="InterPro" id="IPR038135">
    <property type="entry name" value="Methylthiotransferase_N_sf"/>
</dbReference>
<dbReference type="PANTHER" id="PTHR43020:SF2">
    <property type="entry name" value="MITOCHONDRIAL TRNA METHYLTHIOTRANSFERASE CDK5RAP1"/>
    <property type="match status" value="1"/>
</dbReference>
<dbReference type="NCBIfam" id="TIGR01574">
    <property type="entry name" value="miaB-methiolase"/>
    <property type="match status" value="1"/>
</dbReference>
<evidence type="ECO:0000259" key="15">
    <source>
        <dbReference type="PROSITE" id="PS51449"/>
    </source>
</evidence>
<dbReference type="NCBIfam" id="TIGR00089">
    <property type="entry name" value="MiaB/RimO family radical SAM methylthiotransferase"/>
    <property type="match status" value="1"/>
</dbReference>
<comment type="cofactor">
    <cofactor evidence="1">
        <name>[4Fe-4S] cluster</name>
        <dbReference type="ChEBI" id="CHEBI:49883"/>
    </cofactor>
</comment>
<proteinExistence type="predicted"/>
<dbReference type="GO" id="GO:0046872">
    <property type="term" value="F:metal ion binding"/>
    <property type="evidence" value="ECO:0007669"/>
    <property type="project" value="UniProtKB-KW"/>
</dbReference>
<dbReference type="CDD" id="cd01335">
    <property type="entry name" value="Radical_SAM"/>
    <property type="match status" value="1"/>
</dbReference>
<evidence type="ECO:0000256" key="8">
    <source>
        <dbReference type="ARBA" id="ARBA00023004"/>
    </source>
</evidence>
<dbReference type="SFLD" id="SFLDG01061">
    <property type="entry name" value="methylthiotransferase"/>
    <property type="match status" value="1"/>
</dbReference>
<dbReference type="EC" id="2.8.4.3" evidence="10"/>
<evidence type="ECO:0000256" key="10">
    <source>
        <dbReference type="ARBA" id="ARBA00033765"/>
    </source>
</evidence>
<feature type="domain" description="Radical SAM core" evidence="16">
    <location>
        <begin position="140"/>
        <end position="375"/>
    </location>
</feature>
<dbReference type="InterPro" id="IPR002792">
    <property type="entry name" value="TRAM_dom"/>
</dbReference>
<dbReference type="OrthoDB" id="9805215at2"/>
<keyword evidence="7" id="KW-0479">Metal-binding</keyword>
<comment type="function">
    <text evidence="2">Catalyzes the methylthiolation of N6-(dimethylallyl)adenosine (i(6)A), leading to the formation of 2-methylthio-N6-(dimethylallyl)adenosine (ms(2)i(6)A) at position 37 in tRNAs that read codons beginning with uridine.</text>
</comment>
<dbReference type="Proteomes" id="UP000233535">
    <property type="component" value="Unassembled WGS sequence"/>
</dbReference>
<organism evidence="17 18">
    <name type="scientific">Labilibaculum filiforme</name>
    <dbReference type="NCBI Taxonomy" id="1940526"/>
    <lineage>
        <taxon>Bacteria</taxon>
        <taxon>Pseudomonadati</taxon>
        <taxon>Bacteroidota</taxon>
        <taxon>Bacteroidia</taxon>
        <taxon>Marinilabiliales</taxon>
        <taxon>Marinifilaceae</taxon>
        <taxon>Labilibaculum</taxon>
    </lineage>
</organism>
<dbReference type="AlphaFoldDB" id="A0A2N3HQM1"/>
<dbReference type="SUPFAM" id="SSF102114">
    <property type="entry name" value="Radical SAM enzymes"/>
    <property type="match status" value="1"/>
</dbReference>
<sequence>MKYHLVSLGCQMNASDGERVRSVIENMGYQWTDKEEEANLIGILACSVRQKAIDKVYSKIHKWNLWKNKRNLITFVSGCILPSDLDKFLKLFDVIFQMKDLPKLPEMIQQYGVTTPIGLQQGFDAHNDNISEFWHVKPNYTSEFEAFIPIQNGCDKFCSFCAVPYTRGREVSRPSDEIVEEVKSLVENGFKSITLLGQNVNSYGLDKKGEEIDFPELLRRIGDLGNQLKNEFWVYFTSPHPRDMTDEVIEVIAQYKCLAKQIHLPVQSGDDKVLIHMNRKHGMEKYRQIVHTIKRLIPEATLFTDIIVGFTGENDEQFENTRKAMSEFEYNMAYIAMYSPRPGALSHRWFDDISLDVKKERHRILTQELKIHSKKYNASMVNKTFRLLVKGVAKHEGYLAGLTEGRINVRFLSENKNLIGQFVDIKITSAADFSVEGELITIKESVA</sequence>
<evidence type="ECO:0000313" key="18">
    <source>
        <dbReference type="Proteomes" id="UP000233535"/>
    </source>
</evidence>
<evidence type="ECO:0000256" key="13">
    <source>
        <dbReference type="ARBA" id="ARBA00081141"/>
    </source>
</evidence>
<keyword evidence="18" id="KW-1185">Reference proteome</keyword>
<evidence type="ECO:0000256" key="2">
    <source>
        <dbReference type="ARBA" id="ARBA00003234"/>
    </source>
</evidence>
<reference evidence="17 18" key="1">
    <citation type="journal article" date="2017" name="Front. Microbiol.">
        <title>Labilibaculum manganireducens gen. nov., sp. nov. and Labilibaculum filiforme sp. nov., Novel Bacteroidetes Isolated from Subsurface Sediments of the Baltic Sea.</title>
        <authorList>
            <person name="Vandieken V."/>
            <person name="Marshall I.P."/>
            <person name="Niemann H."/>
            <person name="Engelen B."/>
            <person name="Cypionka H."/>
        </authorList>
    </citation>
    <scope>NUCLEOTIDE SEQUENCE [LARGE SCALE GENOMIC DNA]</scope>
    <source>
        <strain evidence="17 18">59.16B</strain>
    </source>
</reference>
<dbReference type="Pfam" id="PF04055">
    <property type="entry name" value="Radical_SAM"/>
    <property type="match status" value="1"/>
</dbReference>